<evidence type="ECO:0000256" key="5">
    <source>
        <dbReference type="SAM" id="Phobius"/>
    </source>
</evidence>
<organism evidence="7 8">
    <name type="scientific">Rhodococcus qingshengii</name>
    <dbReference type="NCBI Taxonomy" id="334542"/>
    <lineage>
        <taxon>Bacteria</taxon>
        <taxon>Bacillati</taxon>
        <taxon>Actinomycetota</taxon>
        <taxon>Actinomycetes</taxon>
        <taxon>Mycobacteriales</taxon>
        <taxon>Nocardiaceae</taxon>
        <taxon>Rhodococcus</taxon>
        <taxon>Rhodococcus erythropolis group</taxon>
    </lineage>
</organism>
<keyword evidence="2 5" id="KW-0812">Transmembrane</keyword>
<keyword evidence="4 5" id="KW-0472">Membrane</keyword>
<accession>A0A2A5IZ79</accession>
<dbReference type="GO" id="GO:0005886">
    <property type="term" value="C:plasma membrane"/>
    <property type="evidence" value="ECO:0007669"/>
    <property type="project" value="UniProtKB-SubCell"/>
</dbReference>
<evidence type="ECO:0000313" key="8">
    <source>
        <dbReference type="Proteomes" id="UP000230886"/>
    </source>
</evidence>
<name>A0A2A5IZ79_RHOSG</name>
<dbReference type="PANTHER" id="PTHR23508:SF10">
    <property type="entry name" value="CARBOXYLIC ACID TRANSPORTER PROTEIN HOMOLOG"/>
    <property type="match status" value="1"/>
</dbReference>
<feature type="domain" description="Major facilitator superfamily (MFS) profile" evidence="6">
    <location>
        <begin position="1"/>
        <end position="410"/>
    </location>
</feature>
<feature type="transmembrane region" description="Helical" evidence="5">
    <location>
        <begin position="355"/>
        <end position="374"/>
    </location>
</feature>
<dbReference type="GO" id="GO:0046943">
    <property type="term" value="F:carboxylic acid transmembrane transporter activity"/>
    <property type="evidence" value="ECO:0007669"/>
    <property type="project" value="TreeGrafter"/>
</dbReference>
<comment type="subcellular location">
    <subcellularLocation>
        <location evidence="1">Cell membrane</location>
        <topology evidence="1">Multi-pass membrane protein</topology>
    </subcellularLocation>
</comment>
<proteinExistence type="predicted"/>
<dbReference type="SUPFAM" id="SSF103473">
    <property type="entry name" value="MFS general substrate transporter"/>
    <property type="match status" value="1"/>
</dbReference>
<evidence type="ECO:0000256" key="4">
    <source>
        <dbReference type="ARBA" id="ARBA00023136"/>
    </source>
</evidence>
<dbReference type="InterPro" id="IPR036259">
    <property type="entry name" value="MFS_trans_sf"/>
</dbReference>
<feature type="transmembrane region" description="Helical" evidence="5">
    <location>
        <begin position="267"/>
        <end position="287"/>
    </location>
</feature>
<evidence type="ECO:0000256" key="1">
    <source>
        <dbReference type="ARBA" id="ARBA00004651"/>
    </source>
</evidence>
<feature type="transmembrane region" description="Helical" evidence="5">
    <location>
        <begin position="229"/>
        <end position="247"/>
    </location>
</feature>
<protein>
    <recommendedName>
        <fullName evidence="6">Major facilitator superfamily (MFS) profile domain-containing protein</fullName>
    </recommendedName>
</protein>
<sequence length="432" mass="45155">MLANMAEGYDLLSMSLAVVPLADIWGLTGAQTGILLAMGPVGMIFGAIVLAPLSDRFGRRSQLILSLSIIAVFLGLSALATDMTQLSAFRLLAGVGMGGMLPILTITVGEFAPVRRRAAAIGILSVGLPLGSAVGGAGAALLMSDTGWQRAFVLGAVLTALVCMLVIATVPETPDYLAAKGTDSARRRLEDILARMGIDTHSAALSAEFTNTNTAEQFPTPAGFAIRSWQMVVVVLIFLLVVSTYYFSSMWLPKLLVLAGMSTDGGFGGVLLLSLGAATAGLVVAVLSSRFSLFGLTVTFAILSAILLAVFSLVSSNLMYALVVAPVLGLCQCATNVAVYALVPALFGAENRSAAMGLGIGISRIGPILMPLGIGMLIDRSWHPESIFQLMIVPTLLSAALVYFLWRNQRAEESRLTAPVSARIPDTMEASA</sequence>
<dbReference type="Gene3D" id="1.20.1250.20">
    <property type="entry name" value="MFS general substrate transporter like domains"/>
    <property type="match status" value="1"/>
</dbReference>
<feature type="transmembrane region" description="Helical" evidence="5">
    <location>
        <begin position="294"/>
        <end position="314"/>
    </location>
</feature>
<gene>
    <name evidence="7" type="ORF">CHR55_32395</name>
</gene>
<comment type="caution">
    <text evidence="7">The sequence shown here is derived from an EMBL/GenBank/DDBJ whole genome shotgun (WGS) entry which is preliminary data.</text>
</comment>
<feature type="transmembrane region" description="Helical" evidence="5">
    <location>
        <begin position="320"/>
        <end position="343"/>
    </location>
</feature>
<dbReference type="PROSITE" id="PS50850">
    <property type="entry name" value="MFS"/>
    <property type="match status" value="1"/>
</dbReference>
<evidence type="ECO:0000313" key="7">
    <source>
        <dbReference type="EMBL" id="PCK22426.1"/>
    </source>
</evidence>
<dbReference type="InterPro" id="IPR011701">
    <property type="entry name" value="MFS"/>
</dbReference>
<dbReference type="InterPro" id="IPR005829">
    <property type="entry name" value="Sugar_transporter_CS"/>
</dbReference>
<evidence type="ECO:0000259" key="6">
    <source>
        <dbReference type="PROSITE" id="PS50850"/>
    </source>
</evidence>
<dbReference type="PANTHER" id="PTHR23508">
    <property type="entry name" value="CARBOXYLIC ACID TRANSPORTER PROTEIN HOMOLOG"/>
    <property type="match status" value="1"/>
</dbReference>
<evidence type="ECO:0000256" key="2">
    <source>
        <dbReference type="ARBA" id="ARBA00022692"/>
    </source>
</evidence>
<feature type="transmembrane region" description="Helical" evidence="5">
    <location>
        <begin position="118"/>
        <end position="142"/>
    </location>
</feature>
<dbReference type="InterPro" id="IPR020846">
    <property type="entry name" value="MFS_dom"/>
</dbReference>
<evidence type="ECO:0000256" key="3">
    <source>
        <dbReference type="ARBA" id="ARBA00022989"/>
    </source>
</evidence>
<feature type="transmembrane region" description="Helical" evidence="5">
    <location>
        <begin position="148"/>
        <end position="170"/>
    </location>
</feature>
<feature type="transmembrane region" description="Helical" evidence="5">
    <location>
        <begin position="386"/>
        <end position="406"/>
    </location>
</feature>
<feature type="transmembrane region" description="Helical" evidence="5">
    <location>
        <begin position="87"/>
        <end position="106"/>
    </location>
</feature>
<reference evidence="7 8" key="1">
    <citation type="submission" date="2017-07" db="EMBL/GenBank/DDBJ databases">
        <title>Draft sequence of Rhodococcus enclensis 23b-28.</title>
        <authorList>
            <person name="Besaury L."/>
            <person name="Sancelme M."/>
            <person name="Amato P."/>
            <person name="Lallement A."/>
            <person name="Delort A.-M."/>
        </authorList>
    </citation>
    <scope>NUCLEOTIDE SEQUENCE [LARGE SCALE GENOMIC DNA]</scope>
    <source>
        <strain evidence="7 8">23b-28</strain>
    </source>
</reference>
<dbReference type="Pfam" id="PF07690">
    <property type="entry name" value="MFS_1"/>
    <property type="match status" value="1"/>
</dbReference>
<dbReference type="AlphaFoldDB" id="A0A2A5IZ79"/>
<feature type="transmembrane region" description="Helical" evidence="5">
    <location>
        <begin position="63"/>
        <end position="81"/>
    </location>
</feature>
<dbReference type="EMBL" id="NOVD01000071">
    <property type="protein sequence ID" value="PCK22426.1"/>
    <property type="molecule type" value="Genomic_DNA"/>
</dbReference>
<feature type="transmembrane region" description="Helical" evidence="5">
    <location>
        <begin position="33"/>
        <end position="51"/>
    </location>
</feature>
<dbReference type="Proteomes" id="UP000230886">
    <property type="component" value="Unassembled WGS sequence"/>
</dbReference>
<dbReference type="PROSITE" id="PS00216">
    <property type="entry name" value="SUGAR_TRANSPORT_1"/>
    <property type="match status" value="1"/>
</dbReference>
<keyword evidence="3 5" id="KW-1133">Transmembrane helix</keyword>